<evidence type="ECO:0000259" key="7">
    <source>
        <dbReference type="Pfam" id="PF03404"/>
    </source>
</evidence>
<feature type="region of interest" description="Disordered" evidence="5">
    <location>
        <begin position="1"/>
        <end position="20"/>
    </location>
</feature>
<dbReference type="CDD" id="cd02110">
    <property type="entry name" value="SO_family_Moco_dimer"/>
    <property type="match status" value="1"/>
</dbReference>
<reference evidence="8 9" key="1">
    <citation type="submission" date="2017-04" db="EMBL/GenBank/DDBJ databases">
        <title>Bacillus krulwichiae AM31D Genome sequencing and assembly.</title>
        <authorList>
            <person name="Krulwich T.A."/>
            <person name="Anastor L."/>
            <person name="Ehrlich R."/>
            <person name="Ehrlich G.D."/>
            <person name="Janto B."/>
        </authorList>
    </citation>
    <scope>NUCLEOTIDE SEQUENCE [LARGE SCALE GENOMIC DNA]</scope>
    <source>
        <strain evidence="8 9">AM31D</strain>
    </source>
</reference>
<name>A0A1X9MHB3_9BACI</name>
<gene>
    <name evidence="8" type="ORF">BkAM31D_24980</name>
</gene>
<dbReference type="PANTHER" id="PTHR19372:SF7">
    <property type="entry name" value="SULFITE OXIDASE, MITOCHONDRIAL"/>
    <property type="match status" value="1"/>
</dbReference>
<dbReference type="InterPro" id="IPR014756">
    <property type="entry name" value="Ig_E-set"/>
</dbReference>
<keyword evidence="4" id="KW-0560">Oxidoreductase</keyword>
<dbReference type="Gene3D" id="3.90.420.10">
    <property type="entry name" value="Oxidoreductase, molybdopterin-binding domain"/>
    <property type="match status" value="1"/>
</dbReference>
<dbReference type="Proteomes" id="UP000193006">
    <property type="component" value="Chromosome"/>
</dbReference>
<dbReference type="InterPro" id="IPR008335">
    <property type="entry name" value="Mopterin_OxRdtase_euk"/>
</dbReference>
<evidence type="ECO:0000313" key="9">
    <source>
        <dbReference type="Proteomes" id="UP000193006"/>
    </source>
</evidence>
<dbReference type="Pfam" id="PF00174">
    <property type="entry name" value="Oxidored_molyb"/>
    <property type="match status" value="1"/>
</dbReference>
<dbReference type="STRING" id="199441.BkAM31D_24980"/>
<dbReference type="RefSeq" id="WP_257391617.1">
    <property type="nucleotide sequence ID" value="NZ_CP020814.1"/>
</dbReference>
<dbReference type="InterPro" id="IPR005066">
    <property type="entry name" value="MoCF_OxRdtse_dimer"/>
</dbReference>
<feature type="domain" description="Oxidoreductase molybdopterin-binding" evidence="6">
    <location>
        <begin position="45"/>
        <end position="211"/>
    </location>
</feature>
<evidence type="ECO:0000256" key="2">
    <source>
        <dbReference type="ARBA" id="ARBA00022505"/>
    </source>
</evidence>
<dbReference type="Gene3D" id="2.60.40.650">
    <property type="match status" value="1"/>
</dbReference>
<dbReference type="GO" id="GO:0006790">
    <property type="term" value="P:sulfur compound metabolic process"/>
    <property type="evidence" value="ECO:0007669"/>
    <property type="project" value="TreeGrafter"/>
</dbReference>
<keyword evidence="9" id="KW-1185">Reference proteome</keyword>
<dbReference type="PANTHER" id="PTHR19372">
    <property type="entry name" value="SULFITE REDUCTASE"/>
    <property type="match status" value="1"/>
</dbReference>
<sequence length="350" mass="39825">MADRLNRNAKPTLTTRSLHPENKEAPFPFIGNDSVPTSLFYKRNHFDYPSLTYLNYWLPIGGFVTTPKVFSMQDLKNLPSKTLKVVLECAGNKRSYFRPKVFGEQWEKGAINQGFWTGVPLKTLLHSVGIQKEVTEVIIEGYDKGKKTGSNTLHSFKRSLPLEKALDPDTLIAYEYNEQPIPFEHGFPLRLIVPNWYAMASVKWIKQITLHIGTFKGPFQTEDYVYYPHVDNDQDSFPVTIHNVNSSIQQPLDKQILTKGSHTITGIAWTGLGSISKVEISIDHGTTWSQTAIQRSVTDRYAWTSWTYEWVVEEKGEYTIMAKATDTNGRTQPLTPFGTEKGTDIMLLIK</sequence>
<dbReference type="SUPFAM" id="SSF81296">
    <property type="entry name" value="E set domains"/>
    <property type="match status" value="1"/>
</dbReference>
<dbReference type="InterPro" id="IPR000572">
    <property type="entry name" value="OxRdtase_Mopterin-bd_dom"/>
</dbReference>
<evidence type="ECO:0000313" key="8">
    <source>
        <dbReference type="EMBL" id="ARK32855.1"/>
    </source>
</evidence>
<evidence type="ECO:0000256" key="4">
    <source>
        <dbReference type="ARBA" id="ARBA00023002"/>
    </source>
</evidence>
<evidence type="ECO:0000256" key="3">
    <source>
        <dbReference type="ARBA" id="ARBA00022723"/>
    </source>
</evidence>
<proteinExistence type="predicted"/>
<dbReference type="GO" id="GO:0043546">
    <property type="term" value="F:molybdopterin cofactor binding"/>
    <property type="evidence" value="ECO:0007669"/>
    <property type="project" value="TreeGrafter"/>
</dbReference>
<dbReference type="EMBL" id="CP020814">
    <property type="protein sequence ID" value="ARK32855.1"/>
    <property type="molecule type" value="Genomic_DNA"/>
</dbReference>
<dbReference type="GO" id="GO:0020037">
    <property type="term" value="F:heme binding"/>
    <property type="evidence" value="ECO:0007669"/>
    <property type="project" value="TreeGrafter"/>
</dbReference>
<dbReference type="GO" id="GO:0008482">
    <property type="term" value="F:sulfite oxidase activity"/>
    <property type="evidence" value="ECO:0007669"/>
    <property type="project" value="TreeGrafter"/>
</dbReference>
<evidence type="ECO:0000256" key="5">
    <source>
        <dbReference type="SAM" id="MobiDB-lite"/>
    </source>
</evidence>
<dbReference type="KEGG" id="bkw:BkAM31D_24980"/>
<accession>A0A1X9MHB3</accession>
<keyword evidence="3" id="KW-0479">Metal-binding</keyword>
<dbReference type="GO" id="GO:0030151">
    <property type="term" value="F:molybdenum ion binding"/>
    <property type="evidence" value="ECO:0007669"/>
    <property type="project" value="InterPro"/>
</dbReference>
<dbReference type="AlphaFoldDB" id="A0A1X9MHB3"/>
<dbReference type="PRINTS" id="PR00407">
    <property type="entry name" value="EUMOPTERIN"/>
</dbReference>
<dbReference type="InterPro" id="IPR036374">
    <property type="entry name" value="OxRdtase_Mopterin-bd_sf"/>
</dbReference>
<evidence type="ECO:0000259" key="6">
    <source>
        <dbReference type="Pfam" id="PF00174"/>
    </source>
</evidence>
<feature type="domain" description="Moybdenum cofactor oxidoreductase dimerisation" evidence="7">
    <location>
        <begin position="242"/>
        <end position="334"/>
    </location>
</feature>
<organism evidence="8 9">
    <name type="scientific">Halalkalibacter krulwichiae</name>
    <dbReference type="NCBI Taxonomy" id="199441"/>
    <lineage>
        <taxon>Bacteria</taxon>
        <taxon>Bacillati</taxon>
        <taxon>Bacillota</taxon>
        <taxon>Bacilli</taxon>
        <taxon>Bacillales</taxon>
        <taxon>Bacillaceae</taxon>
        <taxon>Halalkalibacter</taxon>
    </lineage>
</organism>
<dbReference type="SUPFAM" id="SSF56524">
    <property type="entry name" value="Oxidoreductase molybdopterin-binding domain"/>
    <property type="match status" value="1"/>
</dbReference>
<protein>
    <submittedName>
        <fullName evidence="8">TMAO/DMSO reductase</fullName>
    </submittedName>
</protein>
<dbReference type="Pfam" id="PF03404">
    <property type="entry name" value="Mo-co_dimer"/>
    <property type="match status" value="1"/>
</dbReference>
<comment type="cofactor">
    <cofactor evidence="1">
        <name>Mo-molybdopterin</name>
        <dbReference type="ChEBI" id="CHEBI:71302"/>
    </cofactor>
</comment>
<evidence type="ECO:0000256" key="1">
    <source>
        <dbReference type="ARBA" id="ARBA00001924"/>
    </source>
</evidence>
<keyword evidence="2" id="KW-0500">Molybdenum</keyword>